<organism evidence="4 5">
    <name type="scientific">Sulfobacillus benefaciens</name>
    <dbReference type="NCBI Taxonomy" id="453960"/>
    <lineage>
        <taxon>Bacteria</taxon>
        <taxon>Bacillati</taxon>
        <taxon>Bacillota</taxon>
        <taxon>Clostridia</taxon>
        <taxon>Eubacteriales</taxon>
        <taxon>Clostridiales Family XVII. Incertae Sedis</taxon>
        <taxon>Sulfobacillus</taxon>
    </lineage>
</organism>
<comment type="caution">
    <text evidence="4">The sequence shown here is derived from an EMBL/GenBank/DDBJ whole genome shotgun (WGS) entry which is preliminary data.</text>
</comment>
<dbReference type="CDD" id="cd06464">
    <property type="entry name" value="ACD_sHsps-like"/>
    <property type="match status" value="1"/>
</dbReference>
<protein>
    <submittedName>
        <fullName evidence="4">Heat-shock protein Hsp20</fullName>
    </submittedName>
</protein>
<dbReference type="PROSITE" id="PS01031">
    <property type="entry name" value="SHSP"/>
    <property type="match status" value="1"/>
</dbReference>
<dbReference type="Gene3D" id="2.60.40.790">
    <property type="match status" value="1"/>
</dbReference>
<feature type="domain" description="SHSP" evidence="3">
    <location>
        <begin position="40"/>
        <end position="152"/>
    </location>
</feature>
<dbReference type="AlphaFoldDB" id="A0A2T2WVH8"/>
<dbReference type="SUPFAM" id="SSF49764">
    <property type="entry name" value="HSP20-like chaperones"/>
    <property type="match status" value="1"/>
</dbReference>
<gene>
    <name evidence="4" type="ORF">C7B43_14445</name>
</gene>
<reference evidence="4 5" key="1">
    <citation type="journal article" date="2014" name="BMC Genomics">
        <title>Comparison of environmental and isolate Sulfobacillus genomes reveals diverse carbon, sulfur, nitrogen, and hydrogen metabolisms.</title>
        <authorList>
            <person name="Justice N.B."/>
            <person name="Norman A."/>
            <person name="Brown C.T."/>
            <person name="Singh A."/>
            <person name="Thomas B.C."/>
            <person name="Banfield J.F."/>
        </authorList>
    </citation>
    <scope>NUCLEOTIDE SEQUENCE [LARGE SCALE GENOMIC DNA]</scope>
    <source>
        <strain evidence="4">AMDSBA1</strain>
    </source>
</reference>
<comment type="similarity">
    <text evidence="1 2">Belongs to the small heat shock protein (HSP20) family.</text>
</comment>
<evidence type="ECO:0000256" key="2">
    <source>
        <dbReference type="RuleBase" id="RU003616"/>
    </source>
</evidence>
<evidence type="ECO:0000259" key="3">
    <source>
        <dbReference type="PROSITE" id="PS01031"/>
    </source>
</evidence>
<evidence type="ECO:0000256" key="1">
    <source>
        <dbReference type="PROSITE-ProRule" id="PRU00285"/>
    </source>
</evidence>
<proteinExistence type="inferred from homology"/>
<dbReference type="InterPro" id="IPR008978">
    <property type="entry name" value="HSP20-like_chaperone"/>
</dbReference>
<evidence type="ECO:0000313" key="4">
    <source>
        <dbReference type="EMBL" id="PSR26235.1"/>
    </source>
</evidence>
<sequence>MSLFPMRRNGVRDPLIQLHNDVNEVFDRVFRGWGFPSAIDARSVWEPNLDVDEDDRHYYLHMDMPGVDTQDVSVEVDNGAIIISGEKRDEREKKGRRSYTSERYYGRFYREITLPLDADLEQLKAELKKGVLTVTIPKNASAARRTIPIQGE</sequence>
<dbReference type="InterPro" id="IPR002068">
    <property type="entry name" value="A-crystallin/Hsp20_dom"/>
</dbReference>
<accession>A0A2T2WVH8</accession>
<dbReference type="Proteomes" id="UP000242699">
    <property type="component" value="Unassembled WGS sequence"/>
</dbReference>
<dbReference type="EMBL" id="PXYT01000039">
    <property type="protein sequence ID" value="PSR26235.1"/>
    <property type="molecule type" value="Genomic_DNA"/>
</dbReference>
<dbReference type="PANTHER" id="PTHR11527">
    <property type="entry name" value="HEAT-SHOCK PROTEIN 20 FAMILY MEMBER"/>
    <property type="match status" value="1"/>
</dbReference>
<dbReference type="Pfam" id="PF00011">
    <property type="entry name" value="HSP20"/>
    <property type="match status" value="1"/>
</dbReference>
<dbReference type="InterPro" id="IPR031107">
    <property type="entry name" value="Small_HSP"/>
</dbReference>
<name>A0A2T2WVH8_9FIRM</name>
<evidence type="ECO:0000313" key="5">
    <source>
        <dbReference type="Proteomes" id="UP000242699"/>
    </source>
</evidence>